<keyword evidence="6 10" id="KW-0067">ATP-binding</keyword>
<evidence type="ECO:0000256" key="5">
    <source>
        <dbReference type="ARBA" id="ARBA00022741"/>
    </source>
</evidence>
<dbReference type="SMART" id="SM00382">
    <property type="entry name" value="AAA"/>
    <property type="match status" value="1"/>
</dbReference>
<dbReference type="InterPro" id="IPR050086">
    <property type="entry name" value="MetN_ABC_transporter-like"/>
</dbReference>
<accession>A0ABT0ZQT8</accession>
<dbReference type="RefSeq" id="WP_252443364.1">
    <property type="nucleotide sequence ID" value="NZ_JAMWYK010000004.1"/>
</dbReference>
<keyword evidence="4" id="KW-1003">Cell membrane</keyword>
<comment type="subcellular location">
    <subcellularLocation>
        <location evidence="1">Cell membrane</location>
        <topology evidence="1">Peripheral membrane protein</topology>
    </subcellularLocation>
</comment>
<dbReference type="GO" id="GO:0005524">
    <property type="term" value="F:ATP binding"/>
    <property type="evidence" value="ECO:0007669"/>
    <property type="project" value="UniProtKB-KW"/>
</dbReference>
<evidence type="ECO:0000256" key="6">
    <source>
        <dbReference type="ARBA" id="ARBA00022840"/>
    </source>
</evidence>
<dbReference type="InterPro" id="IPR003593">
    <property type="entry name" value="AAA+_ATPase"/>
</dbReference>
<dbReference type="InterPro" id="IPR017871">
    <property type="entry name" value="ABC_transporter-like_CS"/>
</dbReference>
<name>A0ABT0ZQT8_9LACO</name>
<feature type="domain" description="ABC transporter" evidence="9">
    <location>
        <begin position="6"/>
        <end position="241"/>
    </location>
</feature>
<dbReference type="EMBL" id="JAMWYK010000004">
    <property type="protein sequence ID" value="MCO0832320.1"/>
    <property type="molecule type" value="Genomic_DNA"/>
</dbReference>
<dbReference type="PANTHER" id="PTHR43166">
    <property type="entry name" value="AMINO ACID IMPORT ATP-BINDING PROTEIN"/>
    <property type="match status" value="1"/>
</dbReference>
<dbReference type="Gene3D" id="3.40.50.300">
    <property type="entry name" value="P-loop containing nucleotide triphosphate hydrolases"/>
    <property type="match status" value="1"/>
</dbReference>
<dbReference type="CDD" id="cd03262">
    <property type="entry name" value="ABC_HisP_GlnQ"/>
    <property type="match status" value="1"/>
</dbReference>
<dbReference type="PIRSF" id="PIRSF039085">
    <property type="entry name" value="ABC_ATPase_HisP"/>
    <property type="match status" value="1"/>
</dbReference>
<evidence type="ECO:0000256" key="1">
    <source>
        <dbReference type="ARBA" id="ARBA00004202"/>
    </source>
</evidence>
<evidence type="ECO:0000313" key="11">
    <source>
        <dbReference type="Proteomes" id="UP001523234"/>
    </source>
</evidence>
<dbReference type="PROSITE" id="PS50893">
    <property type="entry name" value="ABC_TRANSPORTER_2"/>
    <property type="match status" value="1"/>
</dbReference>
<evidence type="ECO:0000256" key="4">
    <source>
        <dbReference type="ARBA" id="ARBA00022475"/>
    </source>
</evidence>
<reference evidence="10 11" key="1">
    <citation type="submission" date="2022-06" db="EMBL/GenBank/DDBJ databases">
        <title>Fructobacillus taiwanensis sp. nov., isolated from the honeybee.</title>
        <authorList>
            <person name="Chen Y.-S."/>
            <person name="Wang L.-T."/>
            <person name="Lee Y.-S."/>
            <person name="Chang Y.-C."/>
            <person name="Wu H.-C."/>
            <person name="Liao C.-Y."/>
            <person name="Chen W.-H."/>
            <person name="Deng J.-N."/>
            <person name="Wang Y.-H."/>
        </authorList>
    </citation>
    <scope>NUCLEOTIDE SEQUENCE [LARGE SCALE GENOMIC DNA]</scope>
    <source>
        <strain evidence="10 11">W13</strain>
    </source>
</reference>
<dbReference type="PROSITE" id="PS00211">
    <property type="entry name" value="ABC_TRANSPORTER_1"/>
    <property type="match status" value="1"/>
</dbReference>
<dbReference type="SUPFAM" id="SSF52540">
    <property type="entry name" value="P-loop containing nucleoside triphosphate hydrolases"/>
    <property type="match status" value="1"/>
</dbReference>
<dbReference type="PANTHER" id="PTHR43166:SF9">
    <property type="entry name" value="GLUTAMATE_ASPARTATE IMPORT ATP-BINDING PROTEIN GLTL"/>
    <property type="match status" value="1"/>
</dbReference>
<evidence type="ECO:0000256" key="2">
    <source>
        <dbReference type="ARBA" id="ARBA00005417"/>
    </source>
</evidence>
<evidence type="ECO:0000256" key="3">
    <source>
        <dbReference type="ARBA" id="ARBA00022448"/>
    </source>
</evidence>
<keyword evidence="5" id="KW-0547">Nucleotide-binding</keyword>
<organism evidence="10 11">
    <name type="scientific">Fructobacillus apis</name>
    <dbReference type="NCBI Taxonomy" id="2935017"/>
    <lineage>
        <taxon>Bacteria</taxon>
        <taxon>Bacillati</taxon>
        <taxon>Bacillota</taxon>
        <taxon>Bacilli</taxon>
        <taxon>Lactobacillales</taxon>
        <taxon>Lactobacillaceae</taxon>
        <taxon>Fructobacillus</taxon>
    </lineage>
</organism>
<sequence length="247" mass="27188">MPKTTIELQNVQKAYKGNLVLRGVSGKIEEGKTLAIIGPSGSGKSTLLKAINQLEKPTSGSVLFDGQDLVKASNKELQHLGESIGMVFQSFNLFENQTVLKNVTLGLIRVKKMGEKEAEELAHTYLQKVGMDAKAKAYPSALSGGQKQRVAIARALAMKPKVLLFDEPTSALDPENVGEVLKVISELAEEHMSMVVVTHEMNFAKKIADKVWFMQDGQLIEENDPNAIFEQPKEAETKHFIEQVIID</sequence>
<evidence type="ECO:0000256" key="8">
    <source>
        <dbReference type="ARBA" id="ARBA00023136"/>
    </source>
</evidence>
<evidence type="ECO:0000256" key="7">
    <source>
        <dbReference type="ARBA" id="ARBA00022970"/>
    </source>
</evidence>
<keyword evidence="8" id="KW-0472">Membrane</keyword>
<evidence type="ECO:0000259" key="9">
    <source>
        <dbReference type="PROSITE" id="PS50893"/>
    </source>
</evidence>
<comment type="caution">
    <text evidence="10">The sequence shown here is derived from an EMBL/GenBank/DDBJ whole genome shotgun (WGS) entry which is preliminary data.</text>
</comment>
<dbReference type="InterPro" id="IPR003439">
    <property type="entry name" value="ABC_transporter-like_ATP-bd"/>
</dbReference>
<keyword evidence="3" id="KW-0813">Transport</keyword>
<dbReference type="InterPro" id="IPR030679">
    <property type="entry name" value="ABC_ATPase_HisP-typ"/>
</dbReference>
<keyword evidence="11" id="KW-1185">Reference proteome</keyword>
<gene>
    <name evidence="10" type="ORF">NFX39_04345</name>
</gene>
<keyword evidence="7" id="KW-0029">Amino-acid transport</keyword>
<dbReference type="InterPro" id="IPR027417">
    <property type="entry name" value="P-loop_NTPase"/>
</dbReference>
<proteinExistence type="inferred from homology"/>
<comment type="similarity">
    <text evidence="2">Belongs to the ABC transporter superfamily.</text>
</comment>
<evidence type="ECO:0000313" key="10">
    <source>
        <dbReference type="EMBL" id="MCO0832320.1"/>
    </source>
</evidence>
<dbReference type="Proteomes" id="UP001523234">
    <property type="component" value="Unassembled WGS sequence"/>
</dbReference>
<protein>
    <submittedName>
        <fullName evidence="10">Amino acid ABC transporter ATP-binding protein</fullName>
    </submittedName>
</protein>
<dbReference type="Pfam" id="PF00005">
    <property type="entry name" value="ABC_tran"/>
    <property type="match status" value="1"/>
</dbReference>